<dbReference type="Gene3D" id="3.90.940.10">
    <property type="match status" value="1"/>
</dbReference>
<keyword evidence="7" id="KW-0804">Transcription</keyword>
<comment type="catalytic activity">
    <reaction evidence="9">
        <text>RNA(n) + a ribonucleoside 5'-triphosphate = RNA(n+1) + diphosphate</text>
        <dbReference type="Rhea" id="RHEA:21248"/>
        <dbReference type="Rhea" id="RHEA-COMP:14527"/>
        <dbReference type="Rhea" id="RHEA-COMP:17342"/>
        <dbReference type="ChEBI" id="CHEBI:33019"/>
        <dbReference type="ChEBI" id="CHEBI:61557"/>
        <dbReference type="ChEBI" id="CHEBI:140395"/>
        <dbReference type="EC" id="2.7.7.6"/>
    </reaction>
</comment>
<evidence type="ECO:0000256" key="7">
    <source>
        <dbReference type="ARBA" id="ARBA00023163"/>
    </source>
</evidence>
<dbReference type="Pfam" id="PF01192">
    <property type="entry name" value="RNA_pol_Rpb6"/>
    <property type="match status" value="1"/>
</dbReference>
<dbReference type="PANTHER" id="PTHR34476">
    <property type="entry name" value="DNA-DIRECTED RNA POLYMERASE SUBUNIT OMEGA"/>
    <property type="match status" value="1"/>
</dbReference>
<reference evidence="11 12" key="1">
    <citation type="submission" date="2024-04" db="EMBL/GenBank/DDBJ databases">
        <title>Defined microbial consortia suppress multidrug-resistant proinflammatory Enterobacteriaceae via ecological control.</title>
        <authorList>
            <person name="Furuichi M."/>
            <person name="Kawaguchi T."/>
            <person name="Pust M."/>
            <person name="Yasuma K."/>
            <person name="Plichta D."/>
            <person name="Hasegawa N."/>
            <person name="Ohya T."/>
            <person name="Bhattarai S."/>
            <person name="Sasajima S."/>
            <person name="Aoto Y."/>
            <person name="Tuganbaev T."/>
            <person name="Yaginuma M."/>
            <person name="Ueda M."/>
            <person name="Okahashi N."/>
            <person name="Amafuji K."/>
            <person name="Kiridooshi Y."/>
            <person name="Sugita K."/>
            <person name="Strazar M."/>
            <person name="Skelly A."/>
            <person name="Suda W."/>
            <person name="Hattori M."/>
            <person name="Nakamoto N."/>
            <person name="Caballero S."/>
            <person name="Norman J."/>
            <person name="Olle B."/>
            <person name="Tanoue T."/>
            <person name="Arita M."/>
            <person name="Bucci V."/>
            <person name="Atarashi K."/>
            <person name="Xavier R."/>
            <person name="Honda K."/>
        </authorList>
    </citation>
    <scope>NUCLEOTIDE SEQUENCE [LARGE SCALE GENOMIC DNA]</scope>
    <source>
        <strain evidence="12">f13</strain>
    </source>
</reference>
<keyword evidence="12" id="KW-1185">Reference proteome</keyword>
<accession>A0ABQ0AX65</accession>
<dbReference type="PANTHER" id="PTHR34476:SF1">
    <property type="entry name" value="DNA-DIRECTED RNA POLYMERASE SUBUNIT OMEGA"/>
    <property type="match status" value="1"/>
</dbReference>
<dbReference type="InterPro" id="IPR036161">
    <property type="entry name" value="RPB6/omega-like_sf"/>
</dbReference>
<feature type="region of interest" description="Disordered" evidence="10">
    <location>
        <begin position="77"/>
        <end position="97"/>
    </location>
</feature>
<gene>
    <name evidence="11" type="ORF">F130042H8_16730</name>
</gene>
<dbReference type="EC" id="2.7.7.6" evidence="2"/>
<dbReference type="NCBIfam" id="TIGR00690">
    <property type="entry name" value="rpoZ"/>
    <property type="match status" value="1"/>
</dbReference>
<keyword evidence="4" id="KW-0240">DNA-directed RNA polymerase</keyword>
<dbReference type="RefSeq" id="WP_178302360.1">
    <property type="nucleotide sequence ID" value="NZ_BAABXL010000001.1"/>
</dbReference>
<dbReference type="SMART" id="SM01409">
    <property type="entry name" value="RNA_pol_Rpb6"/>
    <property type="match status" value="1"/>
</dbReference>
<dbReference type="Proteomes" id="UP001600894">
    <property type="component" value="Unassembled WGS sequence"/>
</dbReference>
<evidence type="ECO:0000256" key="8">
    <source>
        <dbReference type="ARBA" id="ARBA00029924"/>
    </source>
</evidence>
<evidence type="ECO:0000313" key="12">
    <source>
        <dbReference type="Proteomes" id="UP001600894"/>
    </source>
</evidence>
<dbReference type="EMBL" id="BAABXL010000001">
    <property type="protein sequence ID" value="GAA6268613.1"/>
    <property type="molecule type" value="Genomic_DNA"/>
</dbReference>
<proteinExistence type="inferred from homology"/>
<dbReference type="InterPro" id="IPR006110">
    <property type="entry name" value="Pol_omega/Rpo6/RPB6"/>
</dbReference>
<evidence type="ECO:0000256" key="4">
    <source>
        <dbReference type="ARBA" id="ARBA00022478"/>
    </source>
</evidence>
<evidence type="ECO:0000256" key="10">
    <source>
        <dbReference type="SAM" id="MobiDB-lite"/>
    </source>
</evidence>
<evidence type="ECO:0000256" key="5">
    <source>
        <dbReference type="ARBA" id="ARBA00022679"/>
    </source>
</evidence>
<feature type="compositionally biased region" description="Acidic residues" evidence="10">
    <location>
        <begin position="77"/>
        <end position="89"/>
    </location>
</feature>
<evidence type="ECO:0000313" key="11">
    <source>
        <dbReference type="EMBL" id="GAA6268613.1"/>
    </source>
</evidence>
<evidence type="ECO:0000256" key="2">
    <source>
        <dbReference type="ARBA" id="ARBA00012418"/>
    </source>
</evidence>
<dbReference type="SUPFAM" id="SSF63562">
    <property type="entry name" value="RPB6/omega subunit-like"/>
    <property type="match status" value="1"/>
</dbReference>
<evidence type="ECO:0000256" key="3">
    <source>
        <dbReference type="ARBA" id="ARBA00013725"/>
    </source>
</evidence>
<evidence type="ECO:0000256" key="9">
    <source>
        <dbReference type="ARBA" id="ARBA00048552"/>
    </source>
</evidence>
<dbReference type="InterPro" id="IPR003716">
    <property type="entry name" value="DNA-dir_RNA_pol_omega"/>
</dbReference>
<organism evidence="11 12">
    <name type="scientific">Enterocloster alcoholdehydrogenati</name>
    <dbReference type="NCBI Taxonomy" id="2547410"/>
    <lineage>
        <taxon>Bacteria</taxon>
        <taxon>Bacillati</taxon>
        <taxon>Bacillota</taxon>
        <taxon>Clostridia</taxon>
        <taxon>Lachnospirales</taxon>
        <taxon>Lachnospiraceae</taxon>
        <taxon>Enterocloster</taxon>
    </lineage>
</organism>
<comment type="caution">
    <text evidence="11">The sequence shown here is derived from an EMBL/GenBank/DDBJ whole genome shotgun (WGS) entry which is preliminary data.</text>
</comment>
<comment type="similarity">
    <text evidence="1">Belongs to the RNA polymerase subunit omega family.</text>
</comment>
<keyword evidence="5" id="KW-0808">Transferase</keyword>
<protein>
    <recommendedName>
        <fullName evidence="3">DNA-directed RNA polymerase subunit omega</fullName>
        <ecNumber evidence="2">2.7.7.6</ecNumber>
    </recommendedName>
    <alternativeName>
        <fullName evidence="8">Transcriptase subunit omega</fullName>
    </alternativeName>
</protein>
<keyword evidence="6" id="KW-0548">Nucleotidyltransferase</keyword>
<name>A0ABQ0AX65_9FIRM</name>
<sequence length="97" mass="10615">MLHPSYTDLINVVNSDIEPGEQPVVQSRYSIVIAASKRARQLIAGEEPLVPGTAGKKPLSIAIDELYHQQVKILPEEETTEEEETEAAVEAEAAMTE</sequence>
<evidence type="ECO:0000256" key="1">
    <source>
        <dbReference type="ARBA" id="ARBA00006711"/>
    </source>
</evidence>
<evidence type="ECO:0000256" key="6">
    <source>
        <dbReference type="ARBA" id="ARBA00022695"/>
    </source>
</evidence>